<comment type="caution">
    <text evidence="1">The sequence shown here is derived from an EMBL/GenBank/DDBJ whole genome shotgun (WGS) entry which is preliminary data.</text>
</comment>
<dbReference type="SUPFAM" id="SSF53681">
    <property type="entry name" value="Aspartate/glutamate racemase"/>
    <property type="match status" value="1"/>
</dbReference>
<dbReference type="Proteomes" id="UP000003648">
    <property type="component" value="Unassembled WGS sequence"/>
</dbReference>
<sequence>MDNRPIGILDSGLGGLTVLKKVIQRLPNESTIFIGDQAHMPYGDRTVEDIINLTRASVKFLLTKNVKVIILVVIQPQRQLCRLFSRRFQCKLLV</sequence>
<evidence type="ECO:0000313" key="2">
    <source>
        <dbReference type="Proteomes" id="UP000003648"/>
    </source>
</evidence>
<dbReference type="AlphaFoldDB" id="E1NR56"/>
<accession>E1NR56</accession>
<dbReference type="GO" id="GO:0016855">
    <property type="term" value="F:racemase and epimerase activity, acting on amino acids and derivatives"/>
    <property type="evidence" value="ECO:0007669"/>
    <property type="project" value="InterPro"/>
</dbReference>
<gene>
    <name evidence="1" type="ORF">HMPREF9211_0416</name>
</gene>
<reference evidence="1 2" key="1">
    <citation type="submission" date="2010-09" db="EMBL/GenBank/DDBJ databases">
        <authorList>
            <person name="Durkin A.S."/>
            <person name="Madupu R."/>
            <person name="Torralba M."/>
            <person name="Gillis M."/>
            <person name="Methe B."/>
            <person name="Sutton G."/>
            <person name="Nelson K.E."/>
        </authorList>
    </citation>
    <scope>NUCLEOTIDE SEQUENCE [LARGE SCALE GENOMIC DNA]</scope>
    <source>
        <strain evidence="1 2">LactinV 01V1-a</strain>
    </source>
</reference>
<name>E1NR56_9LACO</name>
<evidence type="ECO:0000313" key="1">
    <source>
        <dbReference type="EMBL" id="EFO71404.1"/>
    </source>
</evidence>
<protein>
    <submittedName>
        <fullName evidence="1">Putative glutamate racemase</fullName>
    </submittedName>
</protein>
<dbReference type="EMBL" id="AEHQ01000005">
    <property type="protein sequence ID" value="EFO71404.1"/>
    <property type="molecule type" value="Genomic_DNA"/>
</dbReference>
<dbReference type="InterPro" id="IPR001920">
    <property type="entry name" value="Asp/Glu_race"/>
</dbReference>
<proteinExistence type="predicted"/>
<dbReference type="Gene3D" id="3.40.50.1860">
    <property type="match status" value="1"/>
</dbReference>
<organism evidence="1 2">
    <name type="scientific">Lactobacillus iners LactinV 01V1-a</name>
    <dbReference type="NCBI Taxonomy" id="879297"/>
    <lineage>
        <taxon>Bacteria</taxon>
        <taxon>Bacillati</taxon>
        <taxon>Bacillota</taxon>
        <taxon>Bacilli</taxon>
        <taxon>Lactobacillales</taxon>
        <taxon>Lactobacillaceae</taxon>
        <taxon>Lactobacillus</taxon>
    </lineage>
</organism>